<proteinExistence type="predicted"/>
<evidence type="ECO:0000259" key="2">
    <source>
        <dbReference type="PROSITE" id="PS50011"/>
    </source>
</evidence>
<dbReference type="InterPro" id="IPR000719">
    <property type="entry name" value="Prot_kinase_dom"/>
</dbReference>
<dbReference type="Gene3D" id="1.10.510.10">
    <property type="entry name" value="Transferase(Phosphotransferase) domain 1"/>
    <property type="match status" value="1"/>
</dbReference>
<organism evidence="3 4">
    <name type="scientific">Aspergillus cavernicola</name>
    <dbReference type="NCBI Taxonomy" id="176166"/>
    <lineage>
        <taxon>Eukaryota</taxon>
        <taxon>Fungi</taxon>
        <taxon>Dikarya</taxon>
        <taxon>Ascomycota</taxon>
        <taxon>Pezizomycotina</taxon>
        <taxon>Eurotiomycetes</taxon>
        <taxon>Eurotiomycetidae</taxon>
        <taxon>Eurotiales</taxon>
        <taxon>Aspergillaceae</taxon>
        <taxon>Aspergillus</taxon>
        <taxon>Aspergillus subgen. Nidulantes</taxon>
    </lineage>
</organism>
<evidence type="ECO:0000313" key="4">
    <source>
        <dbReference type="Proteomes" id="UP001610335"/>
    </source>
</evidence>
<dbReference type="Gene3D" id="1.20.120.1020">
    <property type="entry name" value="Prion-inhibition and propagation, HeLo domain"/>
    <property type="match status" value="1"/>
</dbReference>
<dbReference type="Pfam" id="PF14479">
    <property type="entry name" value="HeLo"/>
    <property type="match status" value="1"/>
</dbReference>
<feature type="domain" description="Protein kinase" evidence="2">
    <location>
        <begin position="232"/>
        <end position="543"/>
    </location>
</feature>
<keyword evidence="1" id="KW-0732">Signal</keyword>
<accession>A0ABR4IFD7</accession>
<comment type="caution">
    <text evidence="3">The sequence shown here is derived from an EMBL/GenBank/DDBJ whole genome shotgun (WGS) entry which is preliminary data.</text>
</comment>
<dbReference type="Proteomes" id="UP001610335">
    <property type="component" value="Unassembled WGS sequence"/>
</dbReference>
<keyword evidence="3" id="KW-0034">Amyloid</keyword>
<gene>
    <name evidence="3" type="ORF">BDW59DRAFT_145226</name>
</gene>
<keyword evidence="3" id="KW-0640">Prion</keyword>
<dbReference type="InterPro" id="IPR029498">
    <property type="entry name" value="HeLo_dom"/>
</dbReference>
<feature type="chain" id="PRO_5046382212" evidence="1">
    <location>
        <begin position="21"/>
        <end position="543"/>
    </location>
</feature>
<feature type="signal peptide" evidence="1">
    <location>
        <begin position="1"/>
        <end position="20"/>
    </location>
</feature>
<dbReference type="SUPFAM" id="SSF56112">
    <property type="entry name" value="Protein kinase-like (PK-like)"/>
    <property type="match status" value="1"/>
</dbReference>
<dbReference type="PROSITE" id="PS50011">
    <property type="entry name" value="PROTEIN_KINASE_DOM"/>
    <property type="match status" value="1"/>
</dbReference>
<evidence type="ECO:0000313" key="3">
    <source>
        <dbReference type="EMBL" id="KAL2826474.1"/>
    </source>
</evidence>
<dbReference type="Pfam" id="PF24476">
    <property type="entry name" value="DUF7580"/>
    <property type="match status" value="1"/>
</dbReference>
<dbReference type="InterPro" id="IPR038305">
    <property type="entry name" value="HeLo_sf"/>
</dbReference>
<dbReference type="InterPro" id="IPR011009">
    <property type="entry name" value="Kinase-like_dom_sf"/>
</dbReference>
<dbReference type="InterPro" id="IPR056002">
    <property type="entry name" value="DUF7580"/>
</dbReference>
<name>A0ABR4IFD7_9EURO</name>
<protein>
    <submittedName>
        <fullName evidence="3">Prion-inhibition and propagation-domain-containing protein</fullName>
    </submittedName>
</protein>
<reference evidence="3 4" key="1">
    <citation type="submission" date="2024-07" db="EMBL/GenBank/DDBJ databases">
        <title>Section-level genome sequencing and comparative genomics of Aspergillus sections Usti and Cavernicolus.</title>
        <authorList>
            <consortium name="Lawrence Berkeley National Laboratory"/>
            <person name="Nybo J.L."/>
            <person name="Vesth T.C."/>
            <person name="Theobald S."/>
            <person name="Frisvad J.C."/>
            <person name="Larsen T.O."/>
            <person name="Kjaerboelling I."/>
            <person name="Rothschild-Mancinelli K."/>
            <person name="Lyhne E.K."/>
            <person name="Kogle M.E."/>
            <person name="Barry K."/>
            <person name="Clum A."/>
            <person name="Na H."/>
            <person name="Ledsgaard L."/>
            <person name="Lin J."/>
            <person name="Lipzen A."/>
            <person name="Kuo A."/>
            <person name="Riley R."/>
            <person name="Mondo S."/>
            <person name="LaButti K."/>
            <person name="Haridas S."/>
            <person name="Pangalinan J."/>
            <person name="Salamov A.A."/>
            <person name="Simmons B.A."/>
            <person name="Magnuson J.K."/>
            <person name="Chen J."/>
            <person name="Drula E."/>
            <person name="Henrissat B."/>
            <person name="Wiebenga A."/>
            <person name="Lubbers R.J."/>
            <person name="Gomes A.C."/>
            <person name="Makela M.R."/>
            <person name="Stajich J."/>
            <person name="Grigoriev I.V."/>
            <person name="Mortensen U.H."/>
            <person name="De vries R.P."/>
            <person name="Baker S.E."/>
            <person name="Andersen M.R."/>
        </authorList>
    </citation>
    <scope>NUCLEOTIDE SEQUENCE [LARGE SCALE GENOMIC DNA]</scope>
    <source>
        <strain evidence="3 4">CBS 600.67</strain>
    </source>
</reference>
<dbReference type="EMBL" id="JBFXLS010000030">
    <property type="protein sequence ID" value="KAL2826474.1"/>
    <property type="molecule type" value="Genomic_DNA"/>
</dbReference>
<keyword evidence="4" id="KW-1185">Reference proteome</keyword>
<sequence>MEVAGLVLSAVALFGSCLKGYQLVADIRGLGQDSAILLCRLQIEEKRLLIWGRAVGLTEERCRLPAQDLDIVQAVLTEINSITQDAAVMKKRYAASLGPVDNILYNDGPINYIQSSAVILDIKRRIDEKSRGSSQSLKAGLRWMLDRKGFEKLVVDLRELNNGLFALLYGSQTVSSFHEFNEICLLSSASDDVHKLATIRDASQTTYEDLSRTVDQRMHCLQLEASLPILNTDLATRVPLGSMVVVQSNTDANRSIARLGEELVLIEWREYGEDDPDDRTVIGILEKRIADLSILLGRSPKPKEFQVMDCVGYCHDELEKRFGIVYTLPTLEVDEIPEIVSLYDLIHPQAGAQKVFPSLNDRFRLSNILANSLLQLHTTKWLHRNLRSSHILFLKSSKSMDWLQAPYVCGFGYSRPDFNAISLPLQAREVDVGYQHPDLAQNPRVGYRREFDAYSLGVLLVEIGFWRPIANFRKPAYSPKRNHQRLLEYQLTGDLAHRMGRDFEQAVKLLLTGKAYGVSMMEGEQLVAFLQNVVIQTDCQGLN</sequence>
<evidence type="ECO:0000256" key="1">
    <source>
        <dbReference type="SAM" id="SignalP"/>
    </source>
</evidence>
<dbReference type="PANTHER" id="PTHR37542">
    <property type="entry name" value="HELO DOMAIN-CONTAINING PROTEIN-RELATED"/>
    <property type="match status" value="1"/>
</dbReference>